<dbReference type="InterPro" id="IPR036388">
    <property type="entry name" value="WH-like_DNA-bd_sf"/>
</dbReference>
<reference evidence="6 7" key="1">
    <citation type="submission" date="2020-07" db="EMBL/GenBank/DDBJ databases">
        <title>Genomic Encyclopedia of Type Strains, Phase IV (KMG-V): Genome sequencing to study the core and pangenomes of soil and plant-associated prokaryotes.</title>
        <authorList>
            <person name="Whitman W."/>
        </authorList>
    </citation>
    <scope>NUCLEOTIDE SEQUENCE [LARGE SCALE GENOMIC DNA]</scope>
    <source>
        <strain evidence="6 7">SAS40</strain>
    </source>
</reference>
<dbReference type="SUPFAM" id="SSF46785">
    <property type="entry name" value="Winged helix' DNA-binding domain"/>
    <property type="match status" value="1"/>
</dbReference>
<dbReference type="InterPro" id="IPR000847">
    <property type="entry name" value="LysR_HTH_N"/>
</dbReference>
<dbReference type="SUPFAM" id="SSF53850">
    <property type="entry name" value="Periplasmic binding protein-like II"/>
    <property type="match status" value="1"/>
</dbReference>
<proteinExistence type="inferred from homology"/>
<dbReference type="GO" id="GO:0005829">
    <property type="term" value="C:cytosol"/>
    <property type="evidence" value="ECO:0007669"/>
    <property type="project" value="TreeGrafter"/>
</dbReference>
<dbReference type="GO" id="GO:0003677">
    <property type="term" value="F:DNA binding"/>
    <property type="evidence" value="ECO:0007669"/>
    <property type="project" value="UniProtKB-KW"/>
</dbReference>
<dbReference type="Gene3D" id="3.40.190.290">
    <property type="match status" value="1"/>
</dbReference>
<dbReference type="GO" id="GO:0003700">
    <property type="term" value="F:DNA-binding transcription factor activity"/>
    <property type="evidence" value="ECO:0007669"/>
    <property type="project" value="InterPro"/>
</dbReference>
<keyword evidence="4" id="KW-0804">Transcription</keyword>
<evidence type="ECO:0000256" key="3">
    <source>
        <dbReference type="ARBA" id="ARBA00023125"/>
    </source>
</evidence>
<accession>A0A7Y9ITK9</accession>
<dbReference type="RefSeq" id="WP_179584558.1">
    <property type="nucleotide sequence ID" value="NZ_JACBYR010000001.1"/>
</dbReference>
<dbReference type="Pfam" id="PF00126">
    <property type="entry name" value="HTH_1"/>
    <property type="match status" value="1"/>
</dbReference>
<keyword evidence="2" id="KW-0805">Transcription regulation</keyword>
<dbReference type="Pfam" id="PF03466">
    <property type="entry name" value="LysR_substrate"/>
    <property type="match status" value="1"/>
</dbReference>
<evidence type="ECO:0000313" key="7">
    <source>
        <dbReference type="Proteomes" id="UP000542125"/>
    </source>
</evidence>
<evidence type="ECO:0000259" key="5">
    <source>
        <dbReference type="PROSITE" id="PS50931"/>
    </source>
</evidence>
<evidence type="ECO:0000313" key="6">
    <source>
        <dbReference type="EMBL" id="NYE82054.1"/>
    </source>
</evidence>
<dbReference type="Gene3D" id="1.10.10.10">
    <property type="entry name" value="Winged helix-like DNA-binding domain superfamily/Winged helix DNA-binding domain"/>
    <property type="match status" value="1"/>
</dbReference>
<dbReference type="PRINTS" id="PR00039">
    <property type="entry name" value="HTHLYSR"/>
</dbReference>
<dbReference type="InterPro" id="IPR005119">
    <property type="entry name" value="LysR_subst-bd"/>
</dbReference>
<keyword evidence="7" id="KW-1185">Reference proteome</keyword>
<comment type="similarity">
    <text evidence="1">Belongs to the LysR transcriptional regulatory family.</text>
</comment>
<name>A0A7Y9ITK9_9BURK</name>
<dbReference type="InterPro" id="IPR036390">
    <property type="entry name" value="WH_DNA-bd_sf"/>
</dbReference>
<protein>
    <submittedName>
        <fullName evidence="6">DNA-binding transcriptional LysR family regulator</fullName>
    </submittedName>
</protein>
<keyword evidence="3 6" id="KW-0238">DNA-binding</keyword>
<dbReference type="PANTHER" id="PTHR30419">
    <property type="entry name" value="HTH-TYPE TRANSCRIPTIONAL REGULATOR YBHD"/>
    <property type="match status" value="1"/>
</dbReference>
<evidence type="ECO:0000256" key="4">
    <source>
        <dbReference type="ARBA" id="ARBA00023163"/>
    </source>
</evidence>
<dbReference type="AlphaFoldDB" id="A0A7Y9ITK9"/>
<dbReference type="FunFam" id="1.10.10.10:FF:000001">
    <property type="entry name" value="LysR family transcriptional regulator"/>
    <property type="match status" value="1"/>
</dbReference>
<feature type="domain" description="HTH lysR-type" evidence="5">
    <location>
        <begin position="5"/>
        <end position="62"/>
    </location>
</feature>
<sequence length="312" mass="33022">MKADLSTHDLRTFLAVAGTLSFSQAATQLHLSQSAVSSIVLRIEAAVDARLFQRTTRKVSLTAAGEQFVADASDVLARFDAAVAAVRDISQLRSGSVAVAALPSFAAKLMPDLFAAYSARHPDIRLRLIDTLSAPAFALVQRGEVDFALTAADPAYADLTYQSLTEDRFVLLMPRGHPLAGDAAIPFASCLAYPHVSMSHPTSVRQYVAAAALQHGVQFSPAYEVDHLMTVAAMVMAGCGVAALPSVAAAVVAQAGLVQRDLVDPVIRRPIGLVWRADRDLSPAARAMADLLLERVGEGLLTPDVINPSILS</sequence>
<evidence type="ECO:0000256" key="2">
    <source>
        <dbReference type="ARBA" id="ARBA00023015"/>
    </source>
</evidence>
<organism evidence="6 7">
    <name type="scientific">Pigmentiphaga litoralis</name>
    <dbReference type="NCBI Taxonomy" id="516702"/>
    <lineage>
        <taxon>Bacteria</taxon>
        <taxon>Pseudomonadati</taxon>
        <taxon>Pseudomonadota</taxon>
        <taxon>Betaproteobacteria</taxon>
        <taxon>Burkholderiales</taxon>
        <taxon>Alcaligenaceae</taxon>
        <taxon>Pigmentiphaga</taxon>
    </lineage>
</organism>
<dbReference type="PANTHER" id="PTHR30419:SF8">
    <property type="entry name" value="NITROGEN ASSIMILATION TRANSCRIPTIONAL ACTIVATOR-RELATED"/>
    <property type="match status" value="1"/>
</dbReference>
<dbReference type="Proteomes" id="UP000542125">
    <property type="component" value="Unassembled WGS sequence"/>
</dbReference>
<dbReference type="InterPro" id="IPR050950">
    <property type="entry name" value="HTH-type_LysR_regulators"/>
</dbReference>
<comment type="caution">
    <text evidence="6">The sequence shown here is derived from an EMBL/GenBank/DDBJ whole genome shotgun (WGS) entry which is preliminary data.</text>
</comment>
<evidence type="ECO:0000256" key="1">
    <source>
        <dbReference type="ARBA" id="ARBA00009437"/>
    </source>
</evidence>
<dbReference type="PROSITE" id="PS50931">
    <property type="entry name" value="HTH_LYSR"/>
    <property type="match status" value="1"/>
</dbReference>
<dbReference type="CDD" id="cd08440">
    <property type="entry name" value="PBP2_LTTR_like_4"/>
    <property type="match status" value="1"/>
</dbReference>
<dbReference type="EMBL" id="JACBYR010000001">
    <property type="protein sequence ID" value="NYE82054.1"/>
    <property type="molecule type" value="Genomic_DNA"/>
</dbReference>
<gene>
    <name evidence="6" type="ORF">FHW18_001325</name>
</gene>